<keyword evidence="2" id="KW-0238">DNA-binding</keyword>
<dbReference type="AlphaFoldDB" id="A0A9N8P1J2"/>
<dbReference type="RefSeq" id="WP_180857386.1">
    <property type="nucleotide sequence ID" value="NZ_CAIJDE010000036.1"/>
</dbReference>
<evidence type="ECO:0000259" key="4">
    <source>
        <dbReference type="PROSITE" id="PS01124"/>
    </source>
</evidence>
<dbReference type="InterPro" id="IPR009057">
    <property type="entry name" value="Homeodomain-like_sf"/>
</dbReference>
<feature type="domain" description="HTH araC/xylS-type" evidence="4">
    <location>
        <begin position="179"/>
        <end position="277"/>
    </location>
</feature>
<protein>
    <submittedName>
        <fullName evidence="5">HTH-type transcriptional activator RhaS</fullName>
    </submittedName>
</protein>
<dbReference type="InterPro" id="IPR018060">
    <property type="entry name" value="HTH_AraC"/>
</dbReference>
<evidence type="ECO:0000256" key="2">
    <source>
        <dbReference type="ARBA" id="ARBA00023125"/>
    </source>
</evidence>
<dbReference type="Proteomes" id="UP000533639">
    <property type="component" value="Unassembled WGS sequence"/>
</dbReference>
<proteinExistence type="predicted"/>
<name>A0A9N8P1J2_9FLAO</name>
<accession>A0A9N8P1J2</accession>
<evidence type="ECO:0000256" key="1">
    <source>
        <dbReference type="ARBA" id="ARBA00023015"/>
    </source>
</evidence>
<dbReference type="PANTHER" id="PTHR43280:SF2">
    <property type="entry name" value="HTH-TYPE TRANSCRIPTIONAL REGULATOR EXSA"/>
    <property type="match status" value="1"/>
</dbReference>
<dbReference type="PROSITE" id="PS01124">
    <property type="entry name" value="HTH_ARAC_FAMILY_2"/>
    <property type="match status" value="1"/>
</dbReference>
<gene>
    <name evidence="5" type="primary">rhaS</name>
    <name evidence="5" type="ORF">FLAPXU55_01780</name>
</gene>
<reference evidence="5 6" key="1">
    <citation type="submission" date="2020-06" db="EMBL/GenBank/DDBJ databases">
        <authorList>
            <person name="Criscuolo A."/>
        </authorList>
    </citation>
    <scope>NUCLEOTIDE SEQUENCE [LARGE SCALE GENOMIC DNA]</scope>
    <source>
        <strain evidence="5">PXU-55</strain>
    </source>
</reference>
<dbReference type="GO" id="GO:0003700">
    <property type="term" value="F:DNA-binding transcription factor activity"/>
    <property type="evidence" value="ECO:0007669"/>
    <property type="project" value="InterPro"/>
</dbReference>
<dbReference type="EMBL" id="CAIJDE010000036">
    <property type="protein sequence ID" value="CAC9974087.1"/>
    <property type="molecule type" value="Genomic_DNA"/>
</dbReference>
<evidence type="ECO:0000313" key="6">
    <source>
        <dbReference type="Proteomes" id="UP000533639"/>
    </source>
</evidence>
<dbReference type="GO" id="GO:0043565">
    <property type="term" value="F:sequence-specific DNA binding"/>
    <property type="evidence" value="ECO:0007669"/>
    <property type="project" value="InterPro"/>
</dbReference>
<comment type="caution">
    <text evidence="5">The sequence shown here is derived from an EMBL/GenBank/DDBJ whole genome shotgun (WGS) entry which is preliminary data.</text>
</comment>
<dbReference type="Gene3D" id="1.10.10.60">
    <property type="entry name" value="Homeodomain-like"/>
    <property type="match status" value="1"/>
</dbReference>
<dbReference type="SMART" id="SM00342">
    <property type="entry name" value="HTH_ARAC"/>
    <property type="match status" value="1"/>
</dbReference>
<keyword evidence="6" id="KW-1185">Reference proteome</keyword>
<evidence type="ECO:0000313" key="5">
    <source>
        <dbReference type="EMBL" id="CAC9974087.1"/>
    </source>
</evidence>
<dbReference type="Pfam" id="PF12833">
    <property type="entry name" value="HTH_18"/>
    <property type="match status" value="1"/>
</dbReference>
<dbReference type="PANTHER" id="PTHR43280">
    <property type="entry name" value="ARAC-FAMILY TRANSCRIPTIONAL REGULATOR"/>
    <property type="match status" value="1"/>
</dbReference>
<sequence length="283" mass="32752">MPTKKETIEIHKDELSAPGIDIASFDNLQEYLHTAHRDDHYMFVILQNGNFHWELDFKEITQIGPAVGFVAPGQVHRYLEAKQCKGWLVFVDNDFVPLQYRDIFITYLNAKQSASVTSDETVFKILPLLASMLEQTQQPLFDSVIRSMIETLAGLVASKILDSQDSVIRPEGQKYNTVVRFKQLIAEHKTKVKQVQEYASLLNISPLYLNEIAKQITGFPASYWINQEILLEAKRMLYYTTLDVKQIAYELGYEDYQYFSRFFKKNTAMTALEFRNSKPLIVQ</sequence>
<organism evidence="5 6">
    <name type="scientific">Flavobacterium panici</name>
    <dbReference type="NCBI Taxonomy" id="2654843"/>
    <lineage>
        <taxon>Bacteria</taxon>
        <taxon>Pseudomonadati</taxon>
        <taxon>Bacteroidota</taxon>
        <taxon>Flavobacteriia</taxon>
        <taxon>Flavobacteriales</taxon>
        <taxon>Flavobacteriaceae</taxon>
        <taxon>Flavobacterium</taxon>
    </lineage>
</organism>
<keyword evidence="3" id="KW-0804">Transcription</keyword>
<keyword evidence="1" id="KW-0805">Transcription regulation</keyword>
<dbReference type="SUPFAM" id="SSF46689">
    <property type="entry name" value="Homeodomain-like"/>
    <property type="match status" value="1"/>
</dbReference>
<evidence type="ECO:0000256" key="3">
    <source>
        <dbReference type="ARBA" id="ARBA00023163"/>
    </source>
</evidence>